<feature type="non-terminal residue" evidence="3">
    <location>
        <position position="1"/>
    </location>
</feature>
<dbReference type="InterPro" id="IPR011993">
    <property type="entry name" value="PH-like_dom_sf"/>
</dbReference>
<proteinExistence type="predicted"/>
<sequence>RFRLKQRRRGPSESTENPSPRHGSEQVSCFRAAMDDDELEYTLLNKREVLVYQIPPASSSTGHKADDWKKCIWRGRLRIAGKGKDLSVKLLDGGSGNLFAQCAIPNGDYTNYVERVVDSSRYFVLKITNGDRRDGEEDMSRPEIAKLLRGGGRYKHDIIPDLEKHLEDQLEQDFFDPEANLALLKLYLLHPEKTSIPAIEGILLKALMAYPATHFSLCMFQIPEK</sequence>
<dbReference type="PANTHER" id="PTHR12847">
    <property type="entry name" value="ATP-BINDING CASSETTE ABC TRANSPORTER-RELATED"/>
    <property type="match status" value="1"/>
</dbReference>
<name>A0ABP0QDR9_9DINO</name>
<dbReference type="EMBL" id="CAXAMM010039406">
    <property type="protein sequence ID" value="CAK9086163.1"/>
    <property type="molecule type" value="Genomic_DNA"/>
</dbReference>
<feature type="domain" description="NECAP PHear" evidence="2">
    <location>
        <begin position="40"/>
        <end position="133"/>
    </location>
</feature>
<gene>
    <name evidence="3" type="ORF">SCF082_LOCUS40773</name>
</gene>
<reference evidence="3 4" key="1">
    <citation type="submission" date="2024-02" db="EMBL/GenBank/DDBJ databases">
        <authorList>
            <person name="Chen Y."/>
            <person name="Shah S."/>
            <person name="Dougan E. K."/>
            <person name="Thang M."/>
            <person name="Chan C."/>
        </authorList>
    </citation>
    <scope>NUCLEOTIDE SEQUENCE [LARGE SCALE GENOMIC DNA]</scope>
</reference>
<evidence type="ECO:0000313" key="4">
    <source>
        <dbReference type="Proteomes" id="UP001642464"/>
    </source>
</evidence>
<organism evidence="3 4">
    <name type="scientific">Durusdinium trenchii</name>
    <dbReference type="NCBI Taxonomy" id="1381693"/>
    <lineage>
        <taxon>Eukaryota</taxon>
        <taxon>Sar</taxon>
        <taxon>Alveolata</taxon>
        <taxon>Dinophyceae</taxon>
        <taxon>Suessiales</taxon>
        <taxon>Symbiodiniaceae</taxon>
        <taxon>Durusdinium</taxon>
    </lineage>
</organism>
<evidence type="ECO:0000256" key="1">
    <source>
        <dbReference type="SAM" id="MobiDB-lite"/>
    </source>
</evidence>
<evidence type="ECO:0000259" key="2">
    <source>
        <dbReference type="Pfam" id="PF07933"/>
    </source>
</evidence>
<dbReference type="InterPro" id="IPR012466">
    <property type="entry name" value="NECAP_PHear"/>
</dbReference>
<dbReference type="PANTHER" id="PTHR12847:SF9">
    <property type="entry name" value="NECAP-LIKE PROTEIN CG9132"/>
    <property type="match status" value="1"/>
</dbReference>
<protein>
    <submittedName>
        <fullName evidence="3">Uncharacterized protein At1g03900</fullName>
    </submittedName>
</protein>
<dbReference type="SUPFAM" id="SSF50729">
    <property type="entry name" value="PH domain-like"/>
    <property type="match status" value="1"/>
</dbReference>
<evidence type="ECO:0000313" key="3">
    <source>
        <dbReference type="EMBL" id="CAK9086163.1"/>
    </source>
</evidence>
<dbReference type="Gene3D" id="1.25.40.250">
    <property type="entry name" value="ARM repeat, domain 1"/>
    <property type="match status" value="1"/>
</dbReference>
<dbReference type="Pfam" id="PF07933">
    <property type="entry name" value="DUF1681"/>
    <property type="match status" value="1"/>
</dbReference>
<keyword evidence="4" id="KW-1185">Reference proteome</keyword>
<dbReference type="InterPro" id="IPR016024">
    <property type="entry name" value="ARM-type_fold"/>
</dbReference>
<dbReference type="Proteomes" id="UP001642464">
    <property type="component" value="Unassembled WGS sequence"/>
</dbReference>
<dbReference type="SUPFAM" id="SSF48371">
    <property type="entry name" value="ARM repeat"/>
    <property type="match status" value="1"/>
</dbReference>
<comment type="caution">
    <text evidence="3">The sequence shown here is derived from an EMBL/GenBank/DDBJ whole genome shotgun (WGS) entry which is preliminary data.</text>
</comment>
<accession>A0ABP0QDR9</accession>
<dbReference type="Gene3D" id="2.30.29.30">
    <property type="entry name" value="Pleckstrin-homology domain (PH domain)/Phosphotyrosine-binding domain (PTB)"/>
    <property type="match status" value="1"/>
</dbReference>
<feature type="region of interest" description="Disordered" evidence="1">
    <location>
        <begin position="1"/>
        <end position="27"/>
    </location>
</feature>
<dbReference type="InterPro" id="IPR016020">
    <property type="entry name" value="Transl_init_fac_sub12_N_euk"/>
</dbReference>